<keyword evidence="4" id="KW-1185">Reference proteome</keyword>
<dbReference type="Proteomes" id="UP000245429">
    <property type="component" value="Chromosome"/>
</dbReference>
<reference evidence="3 4" key="1">
    <citation type="submission" date="2018-05" db="EMBL/GenBank/DDBJ databases">
        <title>Flavobacterium sp. MEBiC07310.</title>
        <authorList>
            <person name="Baek K."/>
        </authorList>
    </citation>
    <scope>NUCLEOTIDE SEQUENCE [LARGE SCALE GENOMIC DNA]</scope>
    <source>
        <strain evidence="3 4">MEBiC07310</strain>
    </source>
</reference>
<dbReference type="EMBL" id="CP029463">
    <property type="protein sequence ID" value="AWM14692.1"/>
    <property type="molecule type" value="Genomic_DNA"/>
</dbReference>
<feature type="chain" id="PRO_5016048911" description="Sulfatase-modifying factor enzyme-like domain-containing protein" evidence="1">
    <location>
        <begin position="20"/>
        <end position="268"/>
    </location>
</feature>
<feature type="domain" description="Sulfatase-modifying factor enzyme-like" evidence="2">
    <location>
        <begin position="22"/>
        <end position="265"/>
    </location>
</feature>
<name>A0A2U8QWV3_9FLAO</name>
<proteinExistence type="predicted"/>
<dbReference type="OrthoDB" id="9768004at2"/>
<dbReference type="InterPro" id="IPR005532">
    <property type="entry name" value="SUMF_dom"/>
</dbReference>
<dbReference type="Gene3D" id="3.90.1580.10">
    <property type="entry name" value="paralog of FGE (formylglycine-generating enzyme)"/>
    <property type="match status" value="1"/>
</dbReference>
<dbReference type="PANTHER" id="PTHR23150">
    <property type="entry name" value="SULFATASE MODIFYING FACTOR 1, 2"/>
    <property type="match status" value="1"/>
</dbReference>
<dbReference type="AlphaFoldDB" id="A0A2U8QWV3"/>
<dbReference type="InterPro" id="IPR042095">
    <property type="entry name" value="SUMF_sf"/>
</dbReference>
<dbReference type="KEGG" id="fse:DI487_13045"/>
<dbReference type="PANTHER" id="PTHR23150:SF19">
    <property type="entry name" value="FORMYLGLYCINE-GENERATING ENZYME"/>
    <property type="match status" value="1"/>
</dbReference>
<dbReference type="SUPFAM" id="SSF56436">
    <property type="entry name" value="C-type lectin-like"/>
    <property type="match status" value="1"/>
</dbReference>
<evidence type="ECO:0000256" key="1">
    <source>
        <dbReference type="SAM" id="SignalP"/>
    </source>
</evidence>
<evidence type="ECO:0000313" key="4">
    <source>
        <dbReference type="Proteomes" id="UP000245429"/>
    </source>
</evidence>
<evidence type="ECO:0000313" key="3">
    <source>
        <dbReference type="EMBL" id="AWM14692.1"/>
    </source>
</evidence>
<dbReference type="GO" id="GO:0120147">
    <property type="term" value="F:formylglycine-generating oxidase activity"/>
    <property type="evidence" value="ECO:0007669"/>
    <property type="project" value="TreeGrafter"/>
</dbReference>
<dbReference type="InterPro" id="IPR016187">
    <property type="entry name" value="CTDL_fold"/>
</dbReference>
<gene>
    <name evidence="3" type="ORF">DI487_13045</name>
</gene>
<protein>
    <recommendedName>
        <fullName evidence="2">Sulfatase-modifying factor enzyme-like domain-containing protein</fullName>
    </recommendedName>
</protein>
<evidence type="ECO:0000259" key="2">
    <source>
        <dbReference type="Pfam" id="PF03781"/>
    </source>
</evidence>
<dbReference type="Pfam" id="PF03781">
    <property type="entry name" value="FGE-sulfatase"/>
    <property type="match status" value="1"/>
</dbReference>
<feature type="signal peptide" evidence="1">
    <location>
        <begin position="1"/>
        <end position="19"/>
    </location>
</feature>
<dbReference type="RefSeq" id="WP_109570030.1">
    <property type="nucleotide sequence ID" value="NZ_CP029463.1"/>
</dbReference>
<keyword evidence="1" id="KW-0732">Signal</keyword>
<sequence>MKIILTAICSLLISTNSFSQSIPDLILVEGGEFRMGTKKNSSIEGDEQLDHDVELNSFYIGKYEVTLAEWKIYALANKIKMPNFRNWNPLNHHPITNISWTDAIKYCNWLSKKHKFKPVYKRVGTVWVRDLKANGYRLPTEAEWEYAAKGGKLSKGYKFSGSNTLDKVAWYNKNAKSPNVVGTKLPNELGLYDMSGNAWEWCWDWYNRDFYLTETKNNPSGPENGTERCLRGGSWDSRTYSLRVANRWAAKPFIENDFFGFRLARNAD</sequence>
<accession>A0A2U8QWV3</accession>
<organism evidence="3 4">
    <name type="scientific">Flavobacterium sediminis</name>
    <dbReference type="NCBI Taxonomy" id="2201181"/>
    <lineage>
        <taxon>Bacteria</taxon>
        <taxon>Pseudomonadati</taxon>
        <taxon>Bacteroidota</taxon>
        <taxon>Flavobacteriia</taxon>
        <taxon>Flavobacteriales</taxon>
        <taxon>Flavobacteriaceae</taxon>
        <taxon>Flavobacterium</taxon>
    </lineage>
</organism>
<dbReference type="InterPro" id="IPR051043">
    <property type="entry name" value="Sulfatase_Mod_Factor_Kinase"/>
</dbReference>